<dbReference type="GO" id="GO:0016788">
    <property type="term" value="F:hydrolase activity, acting on ester bonds"/>
    <property type="evidence" value="ECO:0007669"/>
    <property type="project" value="InterPro"/>
</dbReference>
<comment type="cofactor">
    <cofactor evidence="1 7">
        <name>Mg(2+)</name>
        <dbReference type="ChEBI" id="CHEBI:18420"/>
    </cofactor>
</comment>
<dbReference type="SFLD" id="SFLDS00003">
    <property type="entry name" value="Haloacid_Dehalogenase"/>
    <property type="match status" value="1"/>
</dbReference>
<evidence type="ECO:0000259" key="8">
    <source>
        <dbReference type="PROSITE" id="PS51442"/>
    </source>
</evidence>
<dbReference type="InterPro" id="IPR008740">
    <property type="entry name" value="Peptidase_C30_CoV"/>
</dbReference>
<keyword evidence="10" id="KW-1185">Reference proteome</keyword>
<dbReference type="GO" id="GO:0046872">
    <property type="term" value="F:metal ion binding"/>
    <property type="evidence" value="ECO:0007669"/>
    <property type="project" value="UniProtKB-KW"/>
</dbReference>
<comment type="caution">
    <text evidence="9">The sequence shown here is derived from an EMBL/GenBank/DDBJ whole genome shotgun (WGS) entry which is preliminary data.</text>
</comment>
<sequence length="173" mass="19128">MNLLSLFKPITTFVLDVDGVLTDGTVQLLPSGEQSRRMNTKDGYAMQLAVKMGYRIVVVSGGKSEGVLARLKGLGITDIYQGVADKKEQLQDYAAENDLKWDEVLYMGDDIPDYWPMQLTGLPTCPADAVPEIKSICKYISPLNGGQGCVRDVIEKVLKLNGQWMMDEHIASR</sequence>
<protein>
    <submittedName>
        <fullName evidence="9">3-deoxy-D-manno-octulosonate 8-phosphate phosphatase</fullName>
    </submittedName>
</protein>
<dbReference type="InterPro" id="IPR050793">
    <property type="entry name" value="CMP-NeuNAc_synthase"/>
</dbReference>
<organism evidence="9 10">
    <name type="scientific">Chitinophaga parva</name>
    <dbReference type="NCBI Taxonomy" id="2169414"/>
    <lineage>
        <taxon>Bacteria</taxon>
        <taxon>Pseudomonadati</taxon>
        <taxon>Bacteroidota</taxon>
        <taxon>Chitinophagia</taxon>
        <taxon>Chitinophagales</taxon>
        <taxon>Chitinophagaceae</taxon>
        <taxon>Chitinophaga</taxon>
    </lineage>
</organism>
<evidence type="ECO:0000256" key="7">
    <source>
        <dbReference type="PIRSR" id="PIRSR006118-2"/>
    </source>
</evidence>
<name>A0A2T7BFZ8_9BACT</name>
<evidence type="ECO:0000256" key="6">
    <source>
        <dbReference type="ARBA" id="ARBA00022842"/>
    </source>
</evidence>
<dbReference type="PROSITE" id="PS51442">
    <property type="entry name" value="M_PRO"/>
    <property type="match status" value="1"/>
</dbReference>
<evidence type="ECO:0000256" key="4">
    <source>
        <dbReference type="ARBA" id="ARBA00022723"/>
    </source>
</evidence>
<comment type="similarity">
    <text evidence="2">Belongs to the KdsC family.</text>
</comment>
<dbReference type="Proteomes" id="UP000244450">
    <property type="component" value="Unassembled WGS sequence"/>
</dbReference>
<dbReference type="PIRSF" id="PIRSF006118">
    <property type="entry name" value="KDO8-P_Ptase"/>
    <property type="match status" value="1"/>
</dbReference>
<dbReference type="InterPro" id="IPR036412">
    <property type="entry name" value="HAD-like_sf"/>
</dbReference>
<keyword evidence="4 7" id="KW-0479">Metal-binding</keyword>
<evidence type="ECO:0000313" key="9">
    <source>
        <dbReference type="EMBL" id="PUZ25209.1"/>
    </source>
</evidence>
<dbReference type="AlphaFoldDB" id="A0A2T7BFZ8"/>
<evidence type="ECO:0000256" key="1">
    <source>
        <dbReference type="ARBA" id="ARBA00001946"/>
    </source>
</evidence>
<keyword evidence="6 7" id="KW-0460">Magnesium</keyword>
<gene>
    <name evidence="9" type="ORF">DCC81_12950</name>
</gene>
<evidence type="ECO:0000256" key="2">
    <source>
        <dbReference type="ARBA" id="ARBA00005893"/>
    </source>
</evidence>
<accession>A0A2T7BFZ8</accession>
<evidence type="ECO:0000313" key="10">
    <source>
        <dbReference type="Proteomes" id="UP000244450"/>
    </source>
</evidence>
<comment type="subunit">
    <text evidence="3">Homotetramer.</text>
</comment>
<feature type="domain" description="Peptidase C30" evidence="8">
    <location>
        <begin position="134"/>
        <end position="173"/>
    </location>
</feature>
<evidence type="ECO:0000256" key="3">
    <source>
        <dbReference type="ARBA" id="ARBA00011881"/>
    </source>
</evidence>
<dbReference type="OrthoDB" id="9805604at2"/>
<dbReference type="SFLD" id="SFLDG01136">
    <property type="entry name" value="C1.6:_Phosphoserine_Phosphatas"/>
    <property type="match status" value="1"/>
</dbReference>
<dbReference type="GO" id="GO:0008233">
    <property type="term" value="F:peptidase activity"/>
    <property type="evidence" value="ECO:0007669"/>
    <property type="project" value="InterPro"/>
</dbReference>
<dbReference type="GO" id="GO:0019082">
    <property type="term" value="P:viral protein processing"/>
    <property type="evidence" value="ECO:0007669"/>
    <property type="project" value="InterPro"/>
</dbReference>
<feature type="binding site" evidence="7">
    <location>
        <position position="109"/>
    </location>
    <ligand>
        <name>Mg(2+)</name>
        <dbReference type="ChEBI" id="CHEBI:18420"/>
    </ligand>
</feature>
<dbReference type="InterPro" id="IPR010023">
    <property type="entry name" value="KdsC_fam"/>
</dbReference>
<keyword evidence="5" id="KW-0378">Hydrolase</keyword>
<dbReference type="EMBL" id="QCYK01000002">
    <property type="protein sequence ID" value="PUZ25209.1"/>
    <property type="molecule type" value="Genomic_DNA"/>
</dbReference>
<dbReference type="FunFam" id="3.40.50.1000:FF:000029">
    <property type="entry name" value="3-deoxy-D-manno-octulosonate 8-phosphate phosphatase KdsC"/>
    <property type="match status" value="1"/>
</dbReference>
<reference evidence="9 10" key="1">
    <citation type="submission" date="2018-04" db="EMBL/GenBank/DDBJ databases">
        <title>Chitinophaga fuyangensis sp. nov., isolated from soil in a chemical factory.</title>
        <authorList>
            <person name="Chen K."/>
        </authorList>
    </citation>
    <scope>NUCLEOTIDE SEQUENCE [LARGE SCALE GENOMIC DNA]</scope>
    <source>
        <strain evidence="9 10">LY-1</strain>
    </source>
</reference>
<dbReference type="NCBIfam" id="TIGR01670">
    <property type="entry name" value="KdsC-phosphatas"/>
    <property type="match status" value="1"/>
</dbReference>
<dbReference type="InterPro" id="IPR023214">
    <property type="entry name" value="HAD_sf"/>
</dbReference>
<evidence type="ECO:0000256" key="5">
    <source>
        <dbReference type="ARBA" id="ARBA00022801"/>
    </source>
</evidence>
<dbReference type="GO" id="GO:0008781">
    <property type="term" value="F:N-acylneuraminate cytidylyltransferase activity"/>
    <property type="evidence" value="ECO:0007669"/>
    <property type="project" value="TreeGrafter"/>
</dbReference>
<dbReference type="Pfam" id="PF08282">
    <property type="entry name" value="Hydrolase_3"/>
    <property type="match status" value="1"/>
</dbReference>
<feature type="binding site" evidence="7">
    <location>
        <position position="16"/>
    </location>
    <ligand>
        <name>Mg(2+)</name>
        <dbReference type="ChEBI" id="CHEBI:18420"/>
    </ligand>
</feature>
<dbReference type="RefSeq" id="WP_108687047.1">
    <property type="nucleotide sequence ID" value="NZ_QCYK01000002.1"/>
</dbReference>
<feature type="binding site" evidence="7">
    <location>
        <position position="18"/>
    </location>
    <ligand>
        <name>substrate</name>
    </ligand>
</feature>
<dbReference type="Gene3D" id="3.40.50.1000">
    <property type="entry name" value="HAD superfamily/HAD-like"/>
    <property type="match status" value="1"/>
</dbReference>
<proteinExistence type="inferred from homology"/>
<dbReference type="PANTHER" id="PTHR21485:SF3">
    <property type="entry name" value="N-ACYLNEURAMINATE CYTIDYLYLTRANSFERASE"/>
    <property type="match status" value="1"/>
</dbReference>
<dbReference type="SUPFAM" id="SSF56784">
    <property type="entry name" value="HAD-like"/>
    <property type="match status" value="1"/>
</dbReference>
<dbReference type="PANTHER" id="PTHR21485">
    <property type="entry name" value="HAD SUPERFAMILY MEMBERS CMAS AND KDSC"/>
    <property type="match status" value="1"/>
</dbReference>
<dbReference type="SFLD" id="SFLDG01138">
    <property type="entry name" value="C1.6.2:_Deoxy-d-mannose-octulo"/>
    <property type="match status" value="1"/>
</dbReference>